<dbReference type="EC" id="3.1.3.16" evidence="2"/>
<dbReference type="RefSeq" id="WP_063492429.1">
    <property type="nucleotide sequence ID" value="NZ_CP016340.1"/>
</dbReference>
<keyword evidence="2" id="KW-0378">Hydrolase</keyword>
<evidence type="ECO:0000313" key="2">
    <source>
        <dbReference type="EMBL" id="SAI73893.1"/>
    </source>
</evidence>
<gene>
    <name evidence="2" type="primary">pphA</name>
    <name evidence="2" type="ORF">SAMEA3906487_03892</name>
</gene>
<dbReference type="GeneID" id="56588878"/>
<evidence type="ECO:0000313" key="3">
    <source>
        <dbReference type="Proteomes" id="UP000076825"/>
    </source>
</evidence>
<dbReference type="SUPFAM" id="SSF56300">
    <property type="entry name" value="Metallo-dependent phosphatases"/>
    <property type="match status" value="1"/>
</dbReference>
<feature type="domain" description="Calcineurin-like phosphoesterase" evidence="1">
    <location>
        <begin position="16"/>
        <end position="193"/>
    </location>
</feature>
<sequence length="226" mass="24473">MKVRRFHTNQTGRDFAVGDIHGCFSKLQASLDLIGFDPAVDRLFSVGDLVDRGSESNAVLEWLARPWFHAVMGNHDDMALRWPRGNMEGDIYRRNGGGWNIDQPRETQEAIASAMALLPVAIAVETAFGTVGVVHADVPTPTWAGFVDALEGGVGIRARSAADAAMWSRGRITVGNTYRVPDVRAVVVGHTPVPQLVVLGNVYHIDTGAVFGRPFTLLDLATLEVA</sequence>
<dbReference type="Pfam" id="PF00149">
    <property type="entry name" value="Metallophos"/>
    <property type="match status" value="1"/>
</dbReference>
<dbReference type="PANTHER" id="PTHR42850:SF10">
    <property type="entry name" value="SERINE_THREONINE-PROTEIN PHOSPHATASE 1"/>
    <property type="match status" value="1"/>
</dbReference>
<keyword evidence="3" id="KW-1185">Reference proteome</keyword>
<dbReference type="InterPro" id="IPR004843">
    <property type="entry name" value="Calcineurin-like_PHP"/>
</dbReference>
<accession>A0A157RL26</accession>
<dbReference type="GO" id="GO:0110154">
    <property type="term" value="P:RNA decapping"/>
    <property type="evidence" value="ECO:0007669"/>
    <property type="project" value="TreeGrafter"/>
</dbReference>
<protein>
    <submittedName>
        <fullName evidence="2">Serine/threonine protein phosphatase 1</fullName>
        <ecNumber evidence="2">3.1.3.16</ecNumber>
    </submittedName>
</protein>
<evidence type="ECO:0000259" key="1">
    <source>
        <dbReference type="Pfam" id="PF00149"/>
    </source>
</evidence>
<dbReference type="PATRIC" id="fig|123899.6.peg.3891"/>
<dbReference type="GO" id="GO:0004722">
    <property type="term" value="F:protein serine/threonine phosphatase activity"/>
    <property type="evidence" value="ECO:0007669"/>
    <property type="project" value="UniProtKB-EC"/>
</dbReference>
<dbReference type="EMBL" id="LT546645">
    <property type="protein sequence ID" value="SAI73893.1"/>
    <property type="molecule type" value="Genomic_DNA"/>
</dbReference>
<dbReference type="GO" id="GO:0005737">
    <property type="term" value="C:cytoplasm"/>
    <property type="evidence" value="ECO:0007669"/>
    <property type="project" value="TreeGrafter"/>
</dbReference>
<reference evidence="2 3" key="1">
    <citation type="submission" date="2016-04" db="EMBL/GenBank/DDBJ databases">
        <authorList>
            <consortium name="Pathogen Informatics"/>
        </authorList>
    </citation>
    <scope>NUCLEOTIDE SEQUENCE [LARGE SCALE GENOMIC DNA]</scope>
    <source>
        <strain evidence="2 3">H044680328</strain>
    </source>
</reference>
<name>A0A157RL26_9BORD</name>
<dbReference type="GO" id="GO:0008803">
    <property type="term" value="F:bis(5'-nucleosyl)-tetraphosphatase (symmetrical) activity"/>
    <property type="evidence" value="ECO:0007669"/>
    <property type="project" value="TreeGrafter"/>
</dbReference>
<dbReference type="STRING" id="123899.SAMEA3906487_03892"/>
<dbReference type="AlphaFoldDB" id="A0A157RL26"/>
<dbReference type="Gene3D" id="3.60.21.10">
    <property type="match status" value="1"/>
</dbReference>
<dbReference type="InterPro" id="IPR050126">
    <property type="entry name" value="Ap4A_hydrolase"/>
</dbReference>
<dbReference type="InterPro" id="IPR029052">
    <property type="entry name" value="Metallo-depent_PP-like"/>
</dbReference>
<proteinExistence type="predicted"/>
<dbReference type="Proteomes" id="UP000076825">
    <property type="component" value="Chromosome 1"/>
</dbReference>
<dbReference type="OrthoDB" id="5296354at2"/>
<dbReference type="KEGG" id="btrm:SAMEA390648703892"/>
<dbReference type="PANTHER" id="PTHR42850">
    <property type="entry name" value="METALLOPHOSPHOESTERASE"/>
    <property type="match status" value="1"/>
</dbReference>
<organism evidence="2 3">
    <name type="scientific">Bordetella trematum</name>
    <dbReference type="NCBI Taxonomy" id="123899"/>
    <lineage>
        <taxon>Bacteria</taxon>
        <taxon>Pseudomonadati</taxon>
        <taxon>Pseudomonadota</taxon>
        <taxon>Betaproteobacteria</taxon>
        <taxon>Burkholderiales</taxon>
        <taxon>Alcaligenaceae</taxon>
        <taxon>Bordetella</taxon>
    </lineage>
</organism>